<dbReference type="InterPro" id="IPR051676">
    <property type="entry name" value="UPF0053_domain"/>
</dbReference>
<gene>
    <name evidence="15" type="ORF">ACKI1S_33520</name>
</gene>
<evidence type="ECO:0000256" key="5">
    <source>
        <dbReference type="ARBA" id="ARBA00022737"/>
    </source>
</evidence>
<evidence type="ECO:0000259" key="14">
    <source>
        <dbReference type="PROSITE" id="PS51846"/>
    </source>
</evidence>
<keyword evidence="12" id="KW-0732">Signal</keyword>
<evidence type="ECO:0000256" key="6">
    <source>
        <dbReference type="ARBA" id="ARBA00022989"/>
    </source>
</evidence>
<comment type="subcellular location">
    <subcellularLocation>
        <location evidence="1">Cell membrane</location>
        <topology evidence="1">Multi-pass membrane protein</topology>
    </subcellularLocation>
</comment>
<evidence type="ECO:0000256" key="12">
    <source>
        <dbReference type="SAM" id="SignalP"/>
    </source>
</evidence>
<evidence type="ECO:0000313" key="15">
    <source>
        <dbReference type="EMBL" id="MFM9651058.1"/>
    </source>
</evidence>
<evidence type="ECO:0000256" key="11">
    <source>
        <dbReference type="SAM" id="MobiDB-lite"/>
    </source>
</evidence>
<dbReference type="Pfam" id="PF01595">
    <property type="entry name" value="CNNM"/>
    <property type="match status" value="1"/>
</dbReference>
<evidence type="ECO:0000256" key="4">
    <source>
        <dbReference type="ARBA" id="ARBA00022692"/>
    </source>
</evidence>
<protein>
    <submittedName>
        <fullName evidence="15">Hemolysin family protein</fullName>
    </submittedName>
</protein>
<comment type="caution">
    <text evidence="15">The sequence shown here is derived from an EMBL/GenBank/DDBJ whole genome shotgun (WGS) entry which is preliminary data.</text>
</comment>
<dbReference type="InterPro" id="IPR005170">
    <property type="entry name" value="Transptr-assoc_dom"/>
</dbReference>
<dbReference type="PANTHER" id="PTHR43099">
    <property type="entry name" value="UPF0053 PROTEIN YRKA"/>
    <property type="match status" value="1"/>
</dbReference>
<evidence type="ECO:0000313" key="16">
    <source>
        <dbReference type="Proteomes" id="UP001631993"/>
    </source>
</evidence>
<feature type="domain" description="CNNM transmembrane" evidence="14">
    <location>
        <begin position="1"/>
        <end position="202"/>
    </location>
</feature>
<feature type="domain" description="CBS" evidence="13">
    <location>
        <begin position="286"/>
        <end position="342"/>
    </location>
</feature>
<dbReference type="InterPro" id="IPR036318">
    <property type="entry name" value="FAD-bd_PCMH-like_sf"/>
</dbReference>
<dbReference type="SUPFAM" id="SSF54631">
    <property type="entry name" value="CBS-domain pair"/>
    <property type="match status" value="1"/>
</dbReference>
<feature type="compositionally biased region" description="Basic and acidic residues" evidence="11">
    <location>
        <begin position="339"/>
        <end position="361"/>
    </location>
</feature>
<dbReference type="SUPFAM" id="SSF56176">
    <property type="entry name" value="FAD-binding/transporter-associated domain-like"/>
    <property type="match status" value="1"/>
</dbReference>
<dbReference type="EMBL" id="JBJVNE010000019">
    <property type="protein sequence ID" value="MFM9651058.1"/>
    <property type="molecule type" value="Genomic_DNA"/>
</dbReference>
<evidence type="ECO:0000256" key="7">
    <source>
        <dbReference type="ARBA" id="ARBA00023122"/>
    </source>
</evidence>
<dbReference type="InterPro" id="IPR046342">
    <property type="entry name" value="CBS_dom_sf"/>
</dbReference>
<keyword evidence="7 9" id="KW-0129">CBS domain</keyword>
<dbReference type="Proteomes" id="UP001631993">
    <property type="component" value="Unassembled WGS sequence"/>
</dbReference>
<keyword evidence="4 10" id="KW-0812">Transmembrane</keyword>
<feature type="chain" id="PRO_5046993006" evidence="12">
    <location>
        <begin position="23"/>
        <end position="444"/>
    </location>
</feature>
<dbReference type="InterPro" id="IPR000644">
    <property type="entry name" value="CBS_dom"/>
</dbReference>
<proteinExistence type="inferred from homology"/>
<dbReference type="PROSITE" id="PS51371">
    <property type="entry name" value="CBS"/>
    <property type="match status" value="2"/>
</dbReference>
<dbReference type="CDD" id="cd04590">
    <property type="entry name" value="CBS_pair_CorC_HlyC_assoc"/>
    <property type="match status" value="1"/>
</dbReference>
<dbReference type="PANTHER" id="PTHR43099:SF6">
    <property type="entry name" value="UPF0053 PROTEIN RV1842C"/>
    <property type="match status" value="1"/>
</dbReference>
<evidence type="ECO:0000256" key="9">
    <source>
        <dbReference type="PROSITE-ProRule" id="PRU00703"/>
    </source>
</evidence>
<evidence type="ECO:0000256" key="3">
    <source>
        <dbReference type="ARBA" id="ARBA00022475"/>
    </source>
</evidence>
<keyword evidence="8 10" id="KW-0472">Membrane</keyword>
<name>A0ABW9IVD2_STRGJ</name>
<feature type="region of interest" description="Disordered" evidence="11">
    <location>
        <begin position="339"/>
        <end position="370"/>
    </location>
</feature>
<dbReference type="InterPro" id="IPR016169">
    <property type="entry name" value="FAD-bd_PCMH_sub2"/>
</dbReference>
<organism evidence="15 16">
    <name type="scientific">Streptomyces galilaeus</name>
    <dbReference type="NCBI Taxonomy" id="33899"/>
    <lineage>
        <taxon>Bacteria</taxon>
        <taxon>Bacillati</taxon>
        <taxon>Actinomycetota</taxon>
        <taxon>Actinomycetes</taxon>
        <taxon>Kitasatosporales</taxon>
        <taxon>Streptomycetaceae</taxon>
        <taxon>Streptomyces</taxon>
    </lineage>
</organism>
<dbReference type="InterPro" id="IPR002550">
    <property type="entry name" value="CNNM"/>
</dbReference>
<dbReference type="Gene3D" id="3.10.580.10">
    <property type="entry name" value="CBS-domain"/>
    <property type="match status" value="1"/>
</dbReference>
<sequence length="444" mass="47014">MMELLLLLVAILLSLACGAFVAAEFSLTTVERGELERAVERGERGAAGALKAVRNLTFQLSGAQLGITVTNLVVGMLAEPSIAKLISGPLESFGLSSTAASSVALVLGTALSTVFLMVVGELVPKNWAISSPLAVAKRVGNAQRWFSAAFRPFISHLNNTANRVVRRFGLEPAEELASARGPQELAALARHSARQGALEADTAELFVRTLNLADLTAENVMTPRVQVIALDAQATCEDVANATRATGLSRFPVYRGGLDTVVGTAHIKDVLAVPAEHRARVPVAELMREPLLVPESLTVDRLLDRLSGKRTMAVVIDEYGGTAGVATLEDIVEEVVGEVRDEHDPHETPDLARAGTDDEGRQTYSADGAARTDQLARVGLHAPEGPYETLAGLVATELGRIPAVGDSVDVAGWRMDVVDASGRRAARVLLHAPLTRNPAEGADR</sequence>
<dbReference type="Pfam" id="PF03471">
    <property type="entry name" value="CorC_HlyC"/>
    <property type="match status" value="1"/>
</dbReference>
<evidence type="ECO:0000256" key="1">
    <source>
        <dbReference type="ARBA" id="ARBA00004651"/>
    </source>
</evidence>
<dbReference type="SMART" id="SM01091">
    <property type="entry name" value="CorC_HlyC"/>
    <property type="match status" value="1"/>
</dbReference>
<feature type="domain" description="CBS" evidence="13">
    <location>
        <begin position="221"/>
        <end position="280"/>
    </location>
</feature>
<evidence type="ECO:0000256" key="2">
    <source>
        <dbReference type="ARBA" id="ARBA00006337"/>
    </source>
</evidence>
<reference evidence="15 16" key="1">
    <citation type="submission" date="2024-12" db="EMBL/GenBank/DDBJ databases">
        <title>Forecasting of Potato common scab and diversities of Pathogenic streptomyces spp. in china.</title>
        <authorList>
            <person name="Handique U."/>
            <person name="Wu J."/>
        </authorList>
    </citation>
    <scope>NUCLEOTIDE SEQUENCE [LARGE SCALE GENOMIC DNA]</scope>
    <source>
        <strain evidence="15 16">ZRIMU1585</strain>
    </source>
</reference>
<keyword evidence="5" id="KW-0677">Repeat</keyword>
<dbReference type="PROSITE" id="PS51846">
    <property type="entry name" value="CNNM"/>
    <property type="match status" value="1"/>
</dbReference>
<evidence type="ECO:0000256" key="10">
    <source>
        <dbReference type="PROSITE-ProRule" id="PRU01193"/>
    </source>
</evidence>
<dbReference type="GeneID" id="93766301"/>
<dbReference type="InterPro" id="IPR044751">
    <property type="entry name" value="Ion_transp-like_CBS"/>
</dbReference>
<feature type="signal peptide" evidence="12">
    <location>
        <begin position="1"/>
        <end position="22"/>
    </location>
</feature>
<keyword evidence="3" id="KW-1003">Cell membrane</keyword>
<dbReference type="Pfam" id="PF00571">
    <property type="entry name" value="CBS"/>
    <property type="match status" value="2"/>
</dbReference>
<comment type="similarity">
    <text evidence="2">Belongs to the UPF0053 family.</text>
</comment>
<keyword evidence="6 10" id="KW-1133">Transmembrane helix</keyword>
<accession>A0ABW9IVD2</accession>
<evidence type="ECO:0000256" key="8">
    <source>
        <dbReference type="ARBA" id="ARBA00023136"/>
    </source>
</evidence>
<dbReference type="Gene3D" id="3.30.465.10">
    <property type="match status" value="1"/>
</dbReference>
<keyword evidence="16" id="KW-1185">Reference proteome</keyword>
<dbReference type="RefSeq" id="WP_150469886.1">
    <property type="nucleotide sequence ID" value="NZ_BMVS01000016.1"/>
</dbReference>
<evidence type="ECO:0000259" key="13">
    <source>
        <dbReference type="PROSITE" id="PS51371"/>
    </source>
</evidence>